<dbReference type="EMBL" id="VSSQ01013912">
    <property type="protein sequence ID" value="MPM52550.1"/>
    <property type="molecule type" value="Genomic_DNA"/>
</dbReference>
<accession>A0A645AH73</accession>
<gene>
    <name evidence="1" type="ORF">SDC9_99310</name>
</gene>
<sequence>MAARRGGNGVGRGSAGVAVRRACVGNIAVRVAGAVANGAHLKGIAAGSRRSDTGSKIIFRGRQSGDRTALCRTVLVELYGVRGDI</sequence>
<organism evidence="1">
    <name type="scientific">bioreactor metagenome</name>
    <dbReference type="NCBI Taxonomy" id="1076179"/>
    <lineage>
        <taxon>unclassified sequences</taxon>
        <taxon>metagenomes</taxon>
        <taxon>ecological metagenomes</taxon>
    </lineage>
</organism>
<name>A0A645AH73_9ZZZZ</name>
<comment type="caution">
    <text evidence="1">The sequence shown here is derived from an EMBL/GenBank/DDBJ whole genome shotgun (WGS) entry which is preliminary data.</text>
</comment>
<proteinExistence type="predicted"/>
<evidence type="ECO:0000313" key="1">
    <source>
        <dbReference type="EMBL" id="MPM52550.1"/>
    </source>
</evidence>
<reference evidence="1" key="1">
    <citation type="submission" date="2019-08" db="EMBL/GenBank/DDBJ databases">
        <authorList>
            <person name="Kucharzyk K."/>
            <person name="Murdoch R.W."/>
            <person name="Higgins S."/>
            <person name="Loffler F."/>
        </authorList>
    </citation>
    <scope>NUCLEOTIDE SEQUENCE</scope>
</reference>
<dbReference type="AlphaFoldDB" id="A0A645AH73"/>
<protein>
    <submittedName>
        <fullName evidence="1">Uncharacterized protein</fullName>
    </submittedName>
</protein>